<evidence type="ECO:0000256" key="1">
    <source>
        <dbReference type="ARBA" id="ARBA00022448"/>
    </source>
</evidence>
<dbReference type="SMART" id="SM00382">
    <property type="entry name" value="AAA"/>
    <property type="match status" value="1"/>
</dbReference>
<keyword evidence="8" id="KW-1185">Reference proteome</keyword>
<sequence>MTLRPEVQASGEHGRDVLRLDRVNLSFSGLHVLRDVALTLKAGEVLALIGPNGAGKSALLNCIGGIYRPSPGSEIRLRDTRIDALPPHRIARLGIGRTFQGLKLMRERTVLDNILLGWTPRFSLGTLGSLAFALRTQREEREARARAHEVADLCGLADVLGVRCADLPLGVLRRVDLARALLGEPQVLLLDEPASGLSHDERPLIGEMVRVARSRKGLSVLWIEHDLDLVLSEAQRAVVLHHGTVVAVGDPAQPDGRAQLLDGYRTGAPVARH</sequence>
<feature type="domain" description="ABC transporter" evidence="6">
    <location>
        <begin position="18"/>
        <end position="267"/>
    </location>
</feature>
<accession>A0A1G6QDN5</accession>
<dbReference type="GO" id="GO:0015808">
    <property type="term" value="P:L-alanine transport"/>
    <property type="evidence" value="ECO:0007669"/>
    <property type="project" value="TreeGrafter"/>
</dbReference>
<keyword evidence="3" id="KW-0472">Membrane</keyword>
<dbReference type="Pfam" id="PF00005">
    <property type="entry name" value="ABC_tran"/>
    <property type="match status" value="1"/>
</dbReference>
<proteinExistence type="predicted"/>
<evidence type="ECO:0000259" key="6">
    <source>
        <dbReference type="PROSITE" id="PS50893"/>
    </source>
</evidence>
<keyword evidence="2" id="KW-1003">Cell membrane</keyword>
<organism evidence="7 8">
    <name type="scientific">Paraburkholderia lycopersici</name>
    <dbReference type="NCBI Taxonomy" id="416944"/>
    <lineage>
        <taxon>Bacteria</taxon>
        <taxon>Pseudomonadati</taxon>
        <taxon>Pseudomonadota</taxon>
        <taxon>Betaproteobacteria</taxon>
        <taxon>Burkholderiales</taxon>
        <taxon>Burkholderiaceae</taxon>
        <taxon>Paraburkholderia</taxon>
    </lineage>
</organism>
<dbReference type="GO" id="GO:0042941">
    <property type="term" value="P:D-alanine transmembrane transport"/>
    <property type="evidence" value="ECO:0007669"/>
    <property type="project" value="TreeGrafter"/>
</dbReference>
<dbReference type="OrthoDB" id="8998026at2"/>
<dbReference type="GO" id="GO:0005524">
    <property type="term" value="F:ATP binding"/>
    <property type="evidence" value="ECO:0007669"/>
    <property type="project" value="UniProtKB-KW"/>
</dbReference>
<dbReference type="GO" id="GO:0015192">
    <property type="term" value="F:L-phenylalanine transmembrane transporter activity"/>
    <property type="evidence" value="ECO:0007669"/>
    <property type="project" value="TreeGrafter"/>
</dbReference>
<reference evidence="8" key="1">
    <citation type="submission" date="2016-09" db="EMBL/GenBank/DDBJ databases">
        <authorList>
            <person name="Varghese N."/>
            <person name="Submissions S."/>
        </authorList>
    </citation>
    <scope>NUCLEOTIDE SEQUENCE [LARGE SCALE GENOMIC DNA]</scope>
    <source>
        <strain evidence="8">TNe-862</strain>
    </source>
</reference>
<dbReference type="GO" id="GO:1903805">
    <property type="term" value="P:L-valine import across plasma membrane"/>
    <property type="evidence" value="ECO:0007669"/>
    <property type="project" value="TreeGrafter"/>
</dbReference>
<name>A0A1G6QDN5_9BURK</name>
<dbReference type="InterPro" id="IPR003593">
    <property type="entry name" value="AAA+_ATPase"/>
</dbReference>
<dbReference type="InterPro" id="IPR051120">
    <property type="entry name" value="ABC_AA/LPS_Transport"/>
</dbReference>
<evidence type="ECO:0000256" key="2">
    <source>
        <dbReference type="ARBA" id="ARBA00022475"/>
    </source>
</evidence>
<dbReference type="RefSeq" id="WP_091997574.1">
    <property type="nucleotide sequence ID" value="NZ_FMYQ01000011.1"/>
</dbReference>
<dbReference type="PANTHER" id="PTHR45772:SF7">
    <property type="entry name" value="AMINO ACID ABC TRANSPORTER ATP-BINDING PROTEIN"/>
    <property type="match status" value="1"/>
</dbReference>
<protein>
    <submittedName>
        <fullName evidence="7">Branched-chain amino acid transport system ATP-binding protein</fullName>
    </submittedName>
</protein>
<dbReference type="GO" id="GO:0016887">
    <property type="term" value="F:ATP hydrolysis activity"/>
    <property type="evidence" value="ECO:0007669"/>
    <property type="project" value="InterPro"/>
</dbReference>
<gene>
    <name evidence="7" type="ORF">SAMN05421548_111159</name>
</gene>
<dbReference type="Proteomes" id="UP000198908">
    <property type="component" value="Unassembled WGS sequence"/>
</dbReference>
<evidence type="ECO:0000313" key="7">
    <source>
        <dbReference type="EMBL" id="SDC89785.1"/>
    </source>
</evidence>
<dbReference type="SUPFAM" id="SSF52540">
    <property type="entry name" value="P-loop containing nucleoside triphosphate hydrolases"/>
    <property type="match status" value="1"/>
</dbReference>
<keyword evidence="5 7" id="KW-0067">ATP-binding</keyword>
<dbReference type="Gene3D" id="3.40.50.300">
    <property type="entry name" value="P-loop containing nucleotide triphosphate hydrolases"/>
    <property type="match status" value="1"/>
</dbReference>
<dbReference type="EMBL" id="FMYQ01000011">
    <property type="protein sequence ID" value="SDC89785.1"/>
    <property type="molecule type" value="Genomic_DNA"/>
</dbReference>
<dbReference type="PANTHER" id="PTHR45772">
    <property type="entry name" value="CONSERVED COMPONENT OF ABC TRANSPORTER FOR NATURAL AMINO ACIDS-RELATED"/>
    <property type="match status" value="1"/>
</dbReference>
<dbReference type="GO" id="GO:1903806">
    <property type="term" value="P:L-isoleucine import across plasma membrane"/>
    <property type="evidence" value="ECO:0007669"/>
    <property type="project" value="TreeGrafter"/>
</dbReference>
<dbReference type="STRING" id="416944.SAMN05421548_111159"/>
<dbReference type="GO" id="GO:0005304">
    <property type="term" value="F:L-valine transmembrane transporter activity"/>
    <property type="evidence" value="ECO:0007669"/>
    <property type="project" value="TreeGrafter"/>
</dbReference>
<evidence type="ECO:0000313" key="8">
    <source>
        <dbReference type="Proteomes" id="UP000198908"/>
    </source>
</evidence>
<dbReference type="InterPro" id="IPR003439">
    <property type="entry name" value="ABC_transporter-like_ATP-bd"/>
</dbReference>
<keyword evidence="1" id="KW-0813">Transport</keyword>
<dbReference type="InterPro" id="IPR027417">
    <property type="entry name" value="P-loop_NTPase"/>
</dbReference>
<evidence type="ECO:0000256" key="5">
    <source>
        <dbReference type="ARBA" id="ARBA00022840"/>
    </source>
</evidence>
<evidence type="ECO:0000256" key="3">
    <source>
        <dbReference type="ARBA" id="ARBA00022519"/>
    </source>
</evidence>
<keyword evidence="4" id="KW-0547">Nucleotide-binding</keyword>
<keyword evidence="3" id="KW-0997">Cell inner membrane</keyword>
<dbReference type="AlphaFoldDB" id="A0A1G6QDN5"/>
<evidence type="ECO:0000256" key="4">
    <source>
        <dbReference type="ARBA" id="ARBA00022741"/>
    </source>
</evidence>
<dbReference type="PROSITE" id="PS50893">
    <property type="entry name" value="ABC_TRANSPORTER_2"/>
    <property type="match status" value="1"/>
</dbReference>
<dbReference type="GO" id="GO:0015188">
    <property type="term" value="F:L-isoleucine transmembrane transporter activity"/>
    <property type="evidence" value="ECO:0007669"/>
    <property type="project" value="TreeGrafter"/>
</dbReference>
<dbReference type="GO" id="GO:0005886">
    <property type="term" value="C:plasma membrane"/>
    <property type="evidence" value="ECO:0007669"/>
    <property type="project" value="TreeGrafter"/>
</dbReference>